<evidence type="ECO:0000256" key="1">
    <source>
        <dbReference type="ARBA" id="ARBA00004418"/>
    </source>
</evidence>
<proteinExistence type="inferred from homology"/>
<dbReference type="InterPro" id="IPR050490">
    <property type="entry name" value="Bact_solute-bd_prot1"/>
</dbReference>
<dbReference type="EMBL" id="JAKUDL010000005">
    <property type="protein sequence ID" value="MCH4295436.1"/>
    <property type="molecule type" value="Genomic_DNA"/>
</dbReference>
<keyword evidence="6" id="KW-1185">Reference proteome</keyword>
<evidence type="ECO:0000313" key="6">
    <source>
        <dbReference type="Proteomes" id="UP001297581"/>
    </source>
</evidence>
<dbReference type="RefSeq" id="WP_240591649.1">
    <property type="nucleotide sequence ID" value="NZ_JAKUDL010000005.1"/>
</dbReference>
<evidence type="ECO:0000256" key="4">
    <source>
        <dbReference type="ARBA" id="ARBA00022729"/>
    </source>
</evidence>
<dbReference type="Proteomes" id="UP001297581">
    <property type="component" value="Unassembled WGS sequence"/>
</dbReference>
<evidence type="ECO:0000256" key="2">
    <source>
        <dbReference type="ARBA" id="ARBA00008520"/>
    </source>
</evidence>
<accession>A0AAJ1BIK7</accession>
<evidence type="ECO:0000256" key="3">
    <source>
        <dbReference type="ARBA" id="ARBA00022448"/>
    </source>
</evidence>
<dbReference type="PANTHER" id="PTHR43649:SF34">
    <property type="entry name" value="ABC TRANSPORTER PERIPLASMIC-BINDING PROTEIN YCJN-RELATED"/>
    <property type="match status" value="1"/>
</dbReference>
<dbReference type="Gene3D" id="3.40.190.10">
    <property type="entry name" value="Periplasmic binding protein-like II"/>
    <property type="match status" value="2"/>
</dbReference>
<gene>
    <name evidence="5" type="ORF">MJ923_14100</name>
</gene>
<reference evidence="5 6" key="1">
    <citation type="submission" date="2022-02" db="EMBL/GenBank/DDBJ databases">
        <title>The genome sequence of Shewanella sp. 3B26.</title>
        <authorList>
            <person name="Du J."/>
        </authorList>
    </citation>
    <scope>NUCLEOTIDE SEQUENCE [LARGE SCALE GENOMIC DNA]</scope>
    <source>
        <strain evidence="5 6">3B26</strain>
    </source>
</reference>
<name>A0AAJ1BIK7_9GAMM</name>
<dbReference type="Pfam" id="PF01547">
    <property type="entry name" value="SBP_bac_1"/>
    <property type="match status" value="1"/>
</dbReference>
<protein>
    <submittedName>
        <fullName evidence="5">Extracellular solute-binding protein</fullName>
    </submittedName>
</protein>
<comment type="similarity">
    <text evidence="2">Belongs to the bacterial solute-binding protein 1 family.</text>
</comment>
<dbReference type="GO" id="GO:0042597">
    <property type="term" value="C:periplasmic space"/>
    <property type="evidence" value="ECO:0007669"/>
    <property type="project" value="UniProtKB-SubCell"/>
</dbReference>
<comment type="caution">
    <text evidence="5">The sequence shown here is derived from an EMBL/GenBank/DDBJ whole genome shotgun (WGS) entry which is preliminary data.</text>
</comment>
<comment type="subcellular location">
    <subcellularLocation>
        <location evidence="1">Periplasm</location>
    </subcellularLocation>
</comment>
<evidence type="ECO:0000313" key="5">
    <source>
        <dbReference type="EMBL" id="MCH4295436.1"/>
    </source>
</evidence>
<dbReference type="AlphaFoldDB" id="A0AAJ1BIK7"/>
<dbReference type="SUPFAM" id="SSF53850">
    <property type="entry name" value="Periplasmic binding protein-like II"/>
    <property type="match status" value="1"/>
</dbReference>
<sequence length="479" mass="53485">MALFTKIGGMGLLLSLVCSPLWADFSLDQIPPIKDKTPITLVAETGFWTDYLREQMLPAFTRQTGVQVRVVSTPLDDMFALQQDSLQTAKGNYDLLTMEAGWAKEWAANGYTVPLEELANLYDPGGTQAMSHYLEPYYPALLSILSYHGEVHAIPYNNYVMGNHYRRDLFEHPDEQRAFSKRFGYPLAPPSTLAQLRDIAAFFTRKAGDSLAGKRLDYPFYGVALMSGDRPHINDEFSAMLWSEGDNWFAPVYESNGEVHHFDVSRNLEKKIKVAALYQDLKHFAVPADDNFAFNEAADALANGRTAMWPFAYNNLWYKSAAVEQRIEGAVLDVAQVPGGRPYVGAYAFAVSYDSRNPEASYWLLKYMGSYQAQYHYAMGGGNPCRMDVATHTDFQKPELKAIGGAFLASHQANLGWGDGVHKLGHFTSSAMGQIYPELAKSCFAVSRNPARAGQYFGELNQTILRLQNSFGEKAALER</sequence>
<keyword evidence="3" id="KW-0813">Transport</keyword>
<dbReference type="PANTHER" id="PTHR43649">
    <property type="entry name" value="ARABINOSE-BINDING PROTEIN-RELATED"/>
    <property type="match status" value="1"/>
</dbReference>
<organism evidence="5 6">
    <name type="scientific">Shewanella zhuhaiensis</name>
    <dbReference type="NCBI Taxonomy" id="2919576"/>
    <lineage>
        <taxon>Bacteria</taxon>
        <taxon>Pseudomonadati</taxon>
        <taxon>Pseudomonadota</taxon>
        <taxon>Gammaproteobacteria</taxon>
        <taxon>Alteromonadales</taxon>
        <taxon>Shewanellaceae</taxon>
        <taxon>Shewanella</taxon>
    </lineage>
</organism>
<dbReference type="InterPro" id="IPR006059">
    <property type="entry name" value="SBP"/>
</dbReference>
<keyword evidence="4" id="KW-0732">Signal</keyword>